<dbReference type="Gene3D" id="1.25.40.10">
    <property type="entry name" value="Tetratricopeptide repeat domain"/>
    <property type="match status" value="1"/>
</dbReference>
<accession>A0ABT1A685</accession>
<name>A0ABT1A685_9PSEU</name>
<dbReference type="InterPro" id="IPR011990">
    <property type="entry name" value="TPR-like_helical_dom_sf"/>
</dbReference>
<protein>
    <submittedName>
        <fullName evidence="2">Bacterial transcriptional activator domain-containing protein</fullName>
    </submittedName>
</protein>
<dbReference type="Proteomes" id="UP001165283">
    <property type="component" value="Unassembled WGS sequence"/>
</dbReference>
<dbReference type="EMBL" id="JAGSOV010000054">
    <property type="protein sequence ID" value="MCO1658428.1"/>
    <property type="molecule type" value="Genomic_DNA"/>
</dbReference>
<dbReference type="SUPFAM" id="SSF48452">
    <property type="entry name" value="TPR-like"/>
    <property type="match status" value="1"/>
</dbReference>
<dbReference type="Pfam" id="PF03704">
    <property type="entry name" value="BTAD"/>
    <property type="match status" value="1"/>
</dbReference>
<evidence type="ECO:0000259" key="1">
    <source>
        <dbReference type="SMART" id="SM01043"/>
    </source>
</evidence>
<dbReference type="RefSeq" id="WP_252442372.1">
    <property type="nucleotide sequence ID" value="NZ_JAGSOV010000054.1"/>
</dbReference>
<evidence type="ECO:0000313" key="2">
    <source>
        <dbReference type="EMBL" id="MCO1658428.1"/>
    </source>
</evidence>
<gene>
    <name evidence="2" type="ORF">KDL28_25510</name>
</gene>
<feature type="domain" description="Bacterial transcriptional activator" evidence="1">
    <location>
        <begin position="84"/>
        <end position="219"/>
    </location>
</feature>
<dbReference type="InterPro" id="IPR051677">
    <property type="entry name" value="AfsR-DnrI-RedD_regulator"/>
</dbReference>
<organism evidence="2 3">
    <name type="scientific">Pseudonocardia humida</name>
    <dbReference type="NCBI Taxonomy" id="2800819"/>
    <lineage>
        <taxon>Bacteria</taxon>
        <taxon>Bacillati</taxon>
        <taxon>Actinomycetota</taxon>
        <taxon>Actinomycetes</taxon>
        <taxon>Pseudonocardiales</taxon>
        <taxon>Pseudonocardiaceae</taxon>
        <taxon>Pseudonocardia</taxon>
    </lineage>
</organism>
<dbReference type="InterPro" id="IPR005158">
    <property type="entry name" value="BTAD"/>
</dbReference>
<sequence length="264" mass="27646">MLGSFTLTSRGSAVPLGVDARRLVAYLAVHPRPQERAALAADLWPGTAAEAAARLLSDAIAAVDVPGLLTEDGPTLSLAADVEVDLADALGLVRGLPEIPVDDTPDISLLSSDILPGWTATWIAVERERFRQLRLHAIEERSLRLSAAGAHAEAVALAESAVRVAPSRESARRALIEAHLAQGNIAAAVAQYDDYRELLRSSVGGPDPSGLDGLVLPTAPVWPMLRARRPMPRSAVQLPGLRSVRGAGGGRRLVAGGSVPGTTR</sequence>
<keyword evidence="3" id="KW-1185">Reference proteome</keyword>
<proteinExistence type="predicted"/>
<evidence type="ECO:0000313" key="3">
    <source>
        <dbReference type="Proteomes" id="UP001165283"/>
    </source>
</evidence>
<comment type="caution">
    <text evidence="2">The sequence shown here is derived from an EMBL/GenBank/DDBJ whole genome shotgun (WGS) entry which is preliminary data.</text>
</comment>
<dbReference type="PANTHER" id="PTHR35807">
    <property type="entry name" value="TRANSCRIPTIONAL REGULATOR REDD-RELATED"/>
    <property type="match status" value="1"/>
</dbReference>
<dbReference type="SMART" id="SM01043">
    <property type="entry name" value="BTAD"/>
    <property type="match status" value="1"/>
</dbReference>
<reference evidence="2" key="1">
    <citation type="submission" date="2021-04" db="EMBL/GenBank/DDBJ databases">
        <title>Pseudonocardia sp. nov., isolated from sandy soil of mangrove forest.</title>
        <authorList>
            <person name="Zan Z."/>
            <person name="Huang R."/>
            <person name="Liu W."/>
        </authorList>
    </citation>
    <scope>NUCLEOTIDE SEQUENCE</scope>
    <source>
        <strain evidence="2">S2-4</strain>
    </source>
</reference>